<evidence type="ECO:0000256" key="7">
    <source>
        <dbReference type="SAM" id="Phobius"/>
    </source>
</evidence>
<comment type="caution">
    <text evidence="9">The sequence shown here is derived from an EMBL/GenBank/DDBJ whole genome shotgun (WGS) entry which is preliminary data.</text>
</comment>
<evidence type="ECO:0000256" key="2">
    <source>
        <dbReference type="ARBA" id="ARBA00022448"/>
    </source>
</evidence>
<dbReference type="PROSITE" id="PS50850">
    <property type="entry name" value="MFS"/>
    <property type="match status" value="1"/>
</dbReference>
<feature type="domain" description="Major facilitator superfamily (MFS) profile" evidence="8">
    <location>
        <begin position="23"/>
        <end position="401"/>
    </location>
</feature>
<keyword evidence="10" id="KW-1185">Reference proteome</keyword>
<feature type="transmembrane region" description="Helical" evidence="7">
    <location>
        <begin position="115"/>
        <end position="137"/>
    </location>
</feature>
<keyword evidence="3" id="KW-1003">Cell membrane</keyword>
<dbReference type="GO" id="GO:0005886">
    <property type="term" value="C:plasma membrane"/>
    <property type="evidence" value="ECO:0007669"/>
    <property type="project" value="UniProtKB-SubCell"/>
</dbReference>
<protein>
    <submittedName>
        <fullName evidence="9">Putative MFS family arabinose efflux permease</fullName>
    </submittedName>
</protein>
<dbReference type="CDD" id="cd06174">
    <property type="entry name" value="MFS"/>
    <property type="match status" value="1"/>
</dbReference>
<evidence type="ECO:0000259" key="8">
    <source>
        <dbReference type="PROSITE" id="PS50850"/>
    </source>
</evidence>
<comment type="subcellular location">
    <subcellularLocation>
        <location evidence="1">Cell membrane</location>
        <topology evidence="1">Multi-pass membrane protein</topology>
    </subcellularLocation>
</comment>
<evidence type="ECO:0000256" key="6">
    <source>
        <dbReference type="ARBA" id="ARBA00023136"/>
    </source>
</evidence>
<dbReference type="PANTHER" id="PTHR42718:SF46">
    <property type="entry name" value="BLR6921 PROTEIN"/>
    <property type="match status" value="1"/>
</dbReference>
<organism evidence="9 10">
    <name type="scientific">Novosphingobium sediminicola</name>
    <dbReference type="NCBI Taxonomy" id="563162"/>
    <lineage>
        <taxon>Bacteria</taxon>
        <taxon>Pseudomonadati</taxon>
        <taxon>Pseudomonadota</taxon>
        <taxon>Alphaproteobacteria</taxon>
        <taxon>Sphingomonadales</taxon>
        <taxon>Sphingomonadaceae</taxon>
        <taxon>Novosphingobium</taxon>
    </lineage>
</organism>
<feature type="transmembrane region" description="Helical" evidence="7">
    <location>
        <begin position="149"/>
        <end position="168"/>
    </location>
</feature>
<evidence type="ECO:0000256" key="4">
    <source>
        <dbReference type="ARBA" id="ARBA00022692"/>
    </source>
</evidence>
<evidence type="ECO:0000256" key="3">
    <source>
        <dbReference type="ARBA" id="ARBA00022475"/>
    </source>
</evidence>
<evidence type="ECO:0000313" key="9">
    <source>
        <dbReference type="EMBL" id="MBB3954363.1"/>
    </source>
</evidence>
<feature type="transmembrane region" description="Helical" evidence="7">
    <location>
        <begin position="58"/>
        <end position="78"/>
    </location>
</feature>
<dbReference type="Pfam" id="PF07690">
    <property type="entry name" value="MFS_1"/>
    <property type="match status" value="1"/>
</dbReference>
<feature type="transmembrane region" description="Helical" evidence="7">
    <location>
        <begin position="351"/>
        <end position="371"/>
    </location>
</feature>
<evidence type="ECO:0000256" key="1">
    <source>
        <dbReference type="ARBA" id="ARBA00004651"/>
    </source>
</evidence>
<feature type="transmembrane region" description="Helical" evidence="7">
    <location>
        <begin position="263"/>
        <end position="281"/>
    </location>
</feature>
<reference evidence="9 10" key="1">
    <citation type="submission" date="2020-08" db="EMBL/GenBank/DDBJ databases">
        <title>Genomic Encyclopedia of Type Strains, Phase IV (KMG-IV): sequencing the most valuable type-strain genomes for metagenomic binning, comparative biology and taxonomic classification.</title>
        <authorList>
            <person name="Goeker M."/>
        </authorList>
    </citation>
    <scope>NUCLEOTIDE SEQUENCE [LARGE SCALE GENOMIC DNA]</scope>
    <source>
        <strain evidence="9 10">DSM 27057</strain>
    </source>
</reference>
<dbReference type="GO" id="GO:0022857">
    <property type="term" value="F:transmembrane transporter activity"/>
    <property type="evidence" value="ECO:0007669"/>
    <property type="project" value="InterPro"/>
</dbReference>
<feature type="transmembrane region" description="Helical" evidence="7">
    <location>
        <begin position="315"/>
        <end position="339"/>
    </location>
</feature>
<dbReference type="AlphaFoldDB" id="A0A7W6CD55"/>
<gene>
    <name evidence="9" type="ORF">GGR38_001290</name>
</gene>
<dbReference type="InterPro" id="IPR036259">
    <property type="entry name" value="MFS_trans_sf"/>
</dbReference>
<feature type="transmembrane region" description="Helical" evidence="7">
    <location>
        <begin position="25"/>
        <end position="46"/>
    </location>
</feature>
<evidence type="ECO:0000256" key="5">
    <source>
        <dbReference type="ARBA" id="ARBA00022989"/>
    </source>
</evidence>
<name>A0A7W6CD55_9SPHN</name>
<dbReference type="RefSeq" id="WP_183623799.1">
    <property type="nucleotide sequence ID" value="NZ_JACIDX010000004.1"/>
</dbReference>
<feature type="transmembrane region" description="Helical" evidence="7">
    <location>
        <begin position="377"/>
        <end position="396"/>
    </location>
</feature>
<dbReference type="Gene3D" id="1.20.1250.20">
    <property type="entry name" value="MFS general substrate transporter like domains"/>
    <property type="match status" value="1"/>
</dbReference>
<feature type="transmembrane region" description="Helical" evidence="7">
    <location>
        <begin position="288"/>
        <end position="309"/>
    </location>
</feature>
<feature type="transmembrane region" description="Helical" evidence="7">
    <location>
        <begin position="180"/>
        <end position="200"/>
    </location>
</feature>
<keyword evidence="5 7" id="KW-1133">Transmembrane helix</keyword>
<dbReference type="InterPro" id="IPR020846">
    <property type="entry name" value="MFS_dom"/>
</dbReference>
<proteinExistence type="predicted"/>
<dbReference type="SUPFAM" id="SSF103473">
    <property type="entry name" value="MFS general substrate transporter"/>
    <property type="match status" value="1"/>
</dbReference>
<dbReference type="InterPro" id="IPR011701">
    <property type="entry name" value="MFS"/>
</dbReference>
<keyword evidence="2" id="KW-0813">Transport</keyword>
<keyword evidence="6 7" id="KW-0472">Membrane</keyword>
<sequence>MTEAYITAPQSAALPSTAAPWPRIILIYLIGVFGMLVVSIAVPALHGIAAEFHPRSPAIIGWVMSIPALAAALASLLIGAMVDRIGDRPVMIAGAALVALAGAGVMMAGGLSTLLAWRVVGGLGYVCMVVGAVAMILRLTQGRQRVAALTLWSTVIPASFIVSGLYGALVGPHVGWRMGFGVHAGLVAMLGLMARLLLPAREGGARASRLDGLGAVLRSGGTYQLGLCFAAAAFVQTGLVAVLPHVLGMTIGVDEAVVHSFTLPAMVANIAGAALFGVLYGRGVRASALGFGAVGLVLGCGAGLVLLRMGLMGAVLLDCGMMAGLGILVGMWALLPLVAPSPASMGATSGMVTQITLLGVLFGPPAAFASLGMGLNGLLGFFLIGGVLSLLGYPVWRRRAA</sequence>
<keyword evidence="4 7" id="KW-0812">Transmembrane</keyword>
<evidence type="ECO:0000313" key="10">
    <source>
        <dbReference type="Proteomes" id="UP000548867"/>
    </source>
</evidence>
<dbReference type="PANTHER" id="PTHR42718">
    <property type="entry name" value="MAJOR FACILITATOR SUPERFAMILY MULTIDRUG TRANSPORTER MFSC"/>
    <property type="match status" value="1"/>
</dbReference>
<dbReference type="Proteomes" id="UP000548867">
    <property type="component" value="Unassembled WGS sequence"/>
</dbReference>
<dbReference type="EMBL" id="JACIDX010000004">
    <property type="protein sequence ID" value="MBB3954363.1"/>
    <property type="molecule type" value="Genomic_DNA"/>
</dbReference>
<accession>A0A7W6CD55</accession>
<feature type="transmembrane region" description="Helical" evidence="7">
    <location>
        <begin position="221"/>
        <end position="243"/>
    </location>
</feature>
<feature type="transmembrane region" description="Helical" evidence="7">
    <location>
        <begin position="90"/>
        <end position="109"/>
    </location>
</feature>